<accession>A0A9Q0BUG7</accession>
<keyword evidence="2" id="KW-1185">Reference proteome</keyword>
<dbReference type="Proteomes" id="UP001059596">
    <property type="component" value="Chromosome 3R"/>
</dbReference>
<evidence type="ECO:0000313" key="2">
    <source>
        <dbReference type="Proteomes" id="UP001059596"/>
    </source>
</evidence>
<organism evidence="1 2">
    <name type="scientific">Drosophila gunungcola</name>
    <name type="common">fruit fly</name>
    <dbReference type="NCBI Taxonomy" id="103775"/>
    <lineage>
        <taxon>Eukaryota</taxon>
        <taxon>Metazoa</taxon>
        <taxon>Ecdysozoa</taxon>
        <taxon>Arthropoda</taxon>
        <taxon>Hexapoda</taxon>
        <taxon>Insecta</taxon>
        <taxon>Pterygota</taxon>
        <taxon>Neoptera</taxon>
        <taxon>Endopterygota</taxon>
        <taxon>Diptera</taxon>
        <taxon>Brachycera</taxon>
        <taxon>Muscomorpha</taxon>
        <taxon>Ephydroidea</taxon>
        <taxon>Drosophilidae</taxon>
        <taxon>Drosophila</taxon>
        <taxon>Sophophora</taxon>
    </lineage>
</organism>
<proteinExistence type="predicted"/>
<dbReference type="OrthoDB" id="7835020at2759"/>
<name>A0A9Q0BUG7_9MUSC</name>
<reference evidence="1" key="1">
    <citation type="journal article" date="2023" name="Genome Biol. Evol.">
        <title>Long-read-based Genome Assembly of Drosophila gunungcola Reveals Fewer Chemosensory Genes in Flower-breeding Species.</title>
        <authorList>
            <person name="Negi A."/>
            <person name="Liao B.Y."/>
            <person name="Yeh S.D."/>
        </authorList>
    </citation>
    <scope>NUCLEOTIDE SEQUENCE</scope>
    <source>
        <strain evidence="1">Sukarami</strain>
    </source>
</reference>
<comment type="caution">
    <text evidence="1">The sequence shown here is derived from an EMBL/GenBank/DDBJ whole genome shotgun (WGS) entry which is preliminary data.</text>
</comment>
<protein>
    <submittedName>
        <fullName evidence="1">Uncharacterized protein</fullName>
    </submittedName>
</protein>
<evidence type="ECO:0000313" key="1">
    <source>
        <dbReference type="EMBL" id="KAI8044375.1"/>
    </source>
</evidence>
<dbReference type="EMBL" id="JAMKOV010000001">
    <property type="protein sequence ID" value="KAI8044375.1"/>
    <property type="molecule type" value="Genomic_DNA"/>
</dbReference>
<sequence>MPLLEMFVVMDNVYHGLRSFFGPENQTGTPNMQAHYALKKLVKHRRRIVKSKRSLRRNRFPIKENSEESVGSSELKEYFTRSEFPAPITLSREPATTPSINLLNRRRLQNRPLMSNARQVFQIQWGCWWQRCWLTLMTATMQIGCGSSVYCHSLLGLYDEEESDPPIVLLVCFLRQALKKICNRTDLALSSNGHGPTYINTSPAMELIDIRDLFQHINNALVDYLLRVDESKSEPTE</sequence>
<gene>
    <name evidence="1" type="ORF">M5D96_000531</name>
</gene>
<dbReference type="AlphaFoldDB" id="A0A9Q0BUG7"/>